<dbReference type="Proteomes" id="UP001589628">
    <property type="component" value="Unassembled WGS sequence"/>
</dbReference>
<organism evidence="3 4">
    <name type="scientific">Balneatrix alpica</name>
    <dbReference type="NCBI Taxonomy" id="75684"/>
    <lineage>
        <taxon>Bacteria</taxon>
        <taxon>Pseudomonadati</taxon>
        <taxon>Pseudomonadota</taxon>
        <taxon>Gammaproteobacteria</taxon>
        <taxon>Oceanospirillales</taxon>
        <taxon>Balneatrichaceae</taxon>
        <taxon>Balneatrix</taxon>
    </lineage>
</organism>
<dbReference type="PANTHER" id="PTHR40252:SF2">
    <property type="entry name" value="BLR0328 PROTEIN"/>
    <property type="match status" value="1"/>
</dbReference>
<dbReference type="InterPro" id="IPR019494">
    <property type="entry name" value="FIST_C"/>
</dbReference>
<proteinExistence type="predicted"/>
<accession>A0ABV5ZGN7</accession>
<protein>
    <submittedName>
        <fullName evidence="3">FIST signal transduction protein</fullName>
    </submittedName>
</protein>
<name>A0ABV5ZGN7_9GAMM</name>
<evidence type="ECO:0000313" key="3">
    <source>
        <dbReference type="EMBL" id="MFB9887773.1"/>
    </source>
</evidence>
<sequence>MHTEVIHIPAKARQQPWLLPELAAAQLVLVFMDSHWLAHWAECYQRLHQRYPQAEIVGCSSAGEIYADQVSCGDLVAIVIHFQHTPLRVALARLQGRSSDALGAELGQSLLAEDLRHVLVFSEGLHINGSLLAQSLRQQLGQQCAVTGGLAGDGERFAHTWVCLNEHCYQDAVVAVGLYGQALHVGMGSQGGWDSFGPDRLITKAQGAELFELDGQSALALYKTYLGEHASGLPATGLLFPLSVKAGQGEAELVRTILAVNEEHGSIIFAGEMPEGCYARLMKANFECLVDGAQGAANLSLAAMQSQPGLALLISCVGRRLVLGHRIEEEVEAVRDVLGPATLTAGFYSYGEIAPQHPQWGCELHNQTMTITLLQEWPLDA</sequence>
<reference evidence="3 4" key="1">
    <citation type="submission" date="2024-09" db="EMBL/GenBank/DDBJ databases">
        <authorList>
            <person name="Sun Q."/>
            <person name="Mori K."/>
        </authorList>
    </citation>
    <scope>NUCLEOTIDE SEQUENCE [LARGE SCALE GENOMIC DNA]</scope>
    <source>
        <strain evidence="3 4">ATCC 51285</strain>
    </source>
</reference>
<feature type="domain" description="FIST" evidence="1">
    <location>
        <begin position="25"/>
        <end position="217"/>
    </location>
</feature>
<dbReference type="InterPro" id="IPR013702">
    <property type="entry name" value="FIST_domain_N"/>
</dbReference>
<evidence type="ECO:0000259" key="2">
    <source>
        <dbReference type="SMART" id="SM01204"/>
    </source>
</evidence>
<dbReference type="Pfam" id="PF10442">
    <property type="entry name" value="FIST_C"/>
    <property type="match status" value="1"/>
</dbReference>
<dbReference type="EMBL" id="JBHLZN010000006">
    <property type="protein sequence ID" value="MFB9887773.1"/>
    <property type="molecule type" value="Genomic_DNA"/>
</dbReference>
<feature type="domain" description="FIST C-domain" evidence="2">
    <location>
        <begin position="218"/>
        <end position="356"/>
    </location>
</feature>
<keyword evidence="4" id="KW-1185">Reference proteome</keyword>
<dbReference type="SMART" id="SM00897">
    <property type="entry name" value="FIST"/>
    <property type="match status" value="1"/>
</dbReference>
<dbReference type="SMART" id="SM01204">
    <property type="entry name" value="FIST_C"/>
    <property type="match status" value="1"/>
</dbReference>
<dbReference type="PANTHER" id="PTHR40252">
    <property type="entry name" value="BLR0328 PROTEIN"/>
    <property type="match status" value="1"/>
</dbReference>
<evidence type="ECO:0000313" key="4">
    <source>
        <dbReference type="Proteomes" id="UP001589628"/>
    </source>
</evidence>
<comment type="caution">
    <text evidence="3">The sequence shown here is derived from an EMBL/GenBank/DDBJ whole genome shotgun (WGS) entry which is preliminary data.</text>
</comment>
<gene>
    <name evidence="3" type="ORF">ACFFLH_15255</name>
</gene>
<evidence type="ECO:0000259" key="1">
    <source>
        <dbReference type="SMART" id="SM00897"/>
    </source>
</evidence>
<dbReference type="Pfam" id="PF08495">
    <property type="entry name" value="FIST"/>
    <property type="match status" value="1"/>
</dbReference>
<dbReference type="RefSeq" id="WP_027312611.1">
    <property type="nucleotide sequence ID" value="NZ_JBHLZN010000006.1"/>
</dbReference>